<keyword evidence="3" id="KW-0614">Plasmid</keyword>
<dbReference type="Proteomes" id="UP001171299">
    <property type="component" value="Unassembled WGS sequence"/>
</dbReference>
<evidence type="ECO:0000259" key="1">
    <source>
        <dbReference type="SMART" id="SM01022"/>
    </source>
</evidence>
<feature type="domain" description="ASCH" evidence="1">
    <location>
        <begin position="17"/>
        <end position="134"/>
    </location>
</feature>
<organism evidence="3 4">
    <name type="scientific">Pantoea phytobeneficialis</name>
    <dbReference type="NCBI Taxonomy" id="2052056"/>
    <lineage>
        <taxon>Bacteria</taxon>
        <taxon>Pseudomonadati</taxon>
        <taxon>Pseudomonadota</taxon>
        <taxon>Gammaproteobacteria</taxon>
        <taxon>Enterobacterales</taxon>
        <taxon>Erwiniaceae</taxon>
        <taxon>Pantoea</taxon>
    </lineage>
</organism>
<reference evidence="2" key="3">
    <citation type="submission" date="2023-07" db="EMBL/GenBank/DDBJ databases">
        <title>The extreme plant-growth-promoting properties of Pantoea phytobeneficialis PF55 revealed by functional and genomic analysis.</title>
        <authorList>
            <person name="Nascimento F.X."/>
            <person name="Marcio R.J."/>
        </authorList>
    </citation>
    <scope>NUCLEOTIDE SEQUENCE</scope>
    <source>
        <strain evidence="2">PF55</strain>
    </source>
</reference>
<dbReference type="Pfam" id="PF04266">
    <property type="entry name" value="ASCH"/>
    <property type="match status" value="1"/>
</dbReference>
<dbReference type="EMBL" id="JAUOOM010000008">
    <property type="protein sequence ID" value="MDO6406886.1"/>
    <property type="molecule type" value="Genomic_DNA"/>
</dbReference>
<protein>
    <submittedName>
        <fullName evidence="3">ASCH domain-containing protein</fullName>
    </submittedName>
</protein>
<evidence type="ECO:0000313" key="2">
    <source>
        <dbReference type="EMBL" id="MDO6406886.1"/>
    </source>
</evidence>
<dbReference type="PANTHER" id="PTHR39203:SF1">
    <property type="entry name" value="CYTOPLASMIC PROTEIN"/>
    <property type="match status" value="1"/>
</dbReference>
<dbReference type="InterPro" id="IPR015947">
    <property type="entry name" value="PUA-like_sf"/>
</dbReference>
<evidence type="ECO:0000313" key="3">
    <source>
        <dbReference type="EMBL" id="QGR10072.1"/>
    </source>
</evidence>
<dbReference type="Proteomes" id="UP000424872">
    <property type="component" value="Plasmid pMSR2D"/>
</dbReference>
<gene>
    <name evidence="3" type="ORF">CTZ24_25660</name>
    <name evidence="2" type="ORF">Q3404_09875</name>
</gene>
<accession>A0AAP9HBK2</accession>
<dbReference type="PIRSF" id="PIRSF021320">
    <property type="entry name" value="DUF984"/>
    <property type="match status" value="1"/>
</dbReference>
<proteinExistence type="predicted"/>
<dbReference type="CDD" id="cd06553">
    <property type="entry name" value="ASCH_Ef3133_like"/>
    <property type="match status" value="1"/>
</dbReference>
<dbReference type="InterPro" id="IPR009326">
    <property type="entry name" value="DUF984"/>
</dbReference>
<sequence>MMASEQVKAKYPAVTAWSFGDSPEMMDELAALVASGKKTATCGSMAGCAEDECFPVIGAYALVEDSQGHAVCVIRVTAVHLLRFEDVSAELAAKEGEGDLSLAYWQTEHQRFFEREGTFSATMELVFQEFEVVELITHSV</sequence>
<dbReference type="AlphaFoldDB" id="A0AAP9HBK2"/>
<geneLocation type="plasmid" evidence="4">
    <name>pmsr2d</name>
</geneLocation>
<dbReference type="Gene3D" id="3.10.400.10">
    <property type="entry name" value="Sulfate adenylyltransferase"/>
    <property type="match status" value="1"/>
</dbReference>
<dbReference type="RefSeq" id="WP_208727279.1">
    <property type="nucleotide sequence ID" value="NZ_CP024640.1"/>
</dbReference>
<dbReference type="PANTHER" id="PTHR39203">
    <property type="entry name" value="CYTOPLASMIC PROTEIN-RELATED"/>
    <property type="match status" value="1"/>
</dbReference>
<dbReference type="EMBL" id="CP024640">
    <property type="protein sequence ID" value="QGR10072.1"/>
    <property type="molecule type" value="Genomic_DNA"/>
</dbReference>
<geneLocation type="plasmid" evidence="3">
    <name>pMSR2D</name>
</geneLocation>
<evidence type="ECO:0000313" key="4">
    <source>
        <dbReference type="Proteomes" id="UP000424872"/>
    </source>
</evidence>
<keyword evidence="5" id="KW-1185">Reference proteome</keyword>
<dbReference type="SMART" id="SM01022">
    <property type="entry name" value="ASCH"/>
    <property type="match status" value="1"/>
</dbReference>
<reference evidence="4" key="1">
    <citation type="submission" date="2017-11" db="EMBL/GenBank/DDBJ databases">
        <title>Genome sequence of Pantoea sp. MSR2.</title>
        <authorList>
            <person name="Nascimento F.X."/>
        </authorList>
    </citation>
    <scope>NUCLEOTIDE SEQUENCE [LARGE SCALE GENOMIC DNA]</scope>
    <source>
        <strain evidence="4">MSR2</strain>
        <plasmid evidence="4">pmsr2d</plasmid>
    </source>
</reference>
<dbReference type="SUPFAM" id="SSF88697">
    <property type="entry name" value="PUA domain-like"/>
    <property type="match status" value="1"/>
</dbReference>
<reference evidence="3" key="2">
    <citation type="journal article" date="2020" name="Environ. Microbiol.">
        <title>The extreme plant-growth-promoting properties of Pantoea phytobeneficialis MSR2 revealed by functional and genomic analysis.</title>
        <authorList>
            <person name="Nascimento F.X."/>
            <person name="Hernandez A.G."/>
            <person name="Glick B.R."/>
            <person name="Rossi M.J."/>
        </authorList>
    </citation>
    <scope>NUCLEOTIDE SEQUENCE</scope>
    <source>
        <strain evidence="3">MSR2</strain>
    </source>
</reference>
<name>A0AAP9HBK2_9GAMM</name>
<dbReference type="KEGG" id="ppho:CTZ24_25660"/>
<dbReference type="InterPro" id="IPR007374">
    <property type="entry name" value="ASCH_domain"/>
</dbReference>
<evidence type="ECO:0000313" key="5">
    <source>
        <dbReference type="Proteomes" id="UP001171299"/>
    </source>
</evidence>